<evidence type="ECO:0000259" key="15">
    <source>
        <dbReference type="PROSITE" id="PS51371"/>
    </source>
</evidence>
<comment type="pathway">
    <text evidence="2">Amino-acid biosynthesis; L-cysteine biosynthesis; L-cysteine from L-homocysteine and L-serine: step 1/2.</text>
</comment>
<dbReference type="PROSITE" id="PS51371">
    <property type="entry name" value="CBS"/>
    <property type="match status" value="1"/>
</dbReference>
<evidence type="ECO:0000256" key="8">
    <source>
        <dbReference type="ARBA" id="ARBA00023239"/>
    </source>
</evidence>
<dbReference type="EMBL" id="GAKP01011212">
    <property type="protein sequence ID" value="JAC47740.1"/>
    <property type="molecule type" value="Transcribed_RNA"/>
</dbReference>
<dbReference type="NCBIfam" id="TIGR01137">
    <property type="entry name" value="cysta_beta"/>
    <property type="match status" value="1"/>
</dbReference>
<evidence type="ECO:0000256" key="11">
    <source>
        <dbReference type="ARBA" id="ARBA00031579"/>
    </source>
</evidence>
<keyword evidence="7" id="KW-0198">Cysteine biosynthesis</keyword>
<dbReference type="GO" id="GO:0004122">
    <property type="term" value="F:cystathionine beta-synthase activity"/>
    <property type="evidence" value="ECO:0007669"/>
    <property type="project" value="UniProtKB-EC"/>
</dbReference>
<comment type="function">
    <text evidence="12">Hydro-lyase catalyzing the first step of the transsulfuration pathway, where the hydroxyl group of L-serine is displaced by L-homocysteine in a beta-replacement reaction to form L-cystathionine, the precursor of L-cysteine. This catabolic route allows the elimination of L-methionine and the toxic metabolite L-homocysteine. Also involved in the production of hydrogen sulfide, a gasotransmitter with signaling and cytoprotective effects on neurons.</text>
</comment>
<feature type="domain" description="CBS" evidence="15">
    <location>
        <begin position="385"/>
        <end position="445"/>
    </location>
</feature>
<evidence type="ECO:0000256" key="12">
    <source>
        <dbReference type="ARBA" id="ARBA00045425"/>
    </source>
</evidence>
<dbReference type="PROSITE" id="PS00901">
    <property type="entry name" value="CYS_SYNTHASE"/>
    <property type="match status" value="1"/>
</dbReference>
<dbReference type="RefSeq" id="XP_011200721.2">
    <property type="nucleotide sequence ID" value="XM_011202419.4"/>
</dbReference>
<organism evidence="16">
    <name type="scientific">Bactrocera dorsalis</name>
    <name type="common">Oriental fruit fly</name>
    <name type="synonym">Dacus dorsalis</name>
    <dbReference type="NCBI Taxonomy" id="27457"/>
    <lineage>
        <taxon>Eukaryota</taxon>
        <taxon>Metazoa</taxon>
        <taxon>Ecdysozoa</taxon>
        <taxon>Arthropoda</taxon>
        <taxon>Hexapoda</taxon>
        <taxon>Insecta</taxon>
        <taxon>Pterygota</taxon>
        <taxon>Neoptera</taxon>
        <taxon>Endopterygota</taxon>
        <taxon>Diptera</taxon>
        <taxon>Brachycera</taxon>
        <taxon>Muscomorpha</taxon>
        <taxon>Tephritoidea</taxon>
        <taxon>Tephritidae</taxon>
        <taxon>Bactrocera</taxon>
        <taxon>Bactrocera</taxon>
    </lineage>
</organism>
<evidence type="ECO:0000256" key="4">
    <source>
        <dbReference type="ARBA" id="ARBA00012041"/>
    </source>
</evidence>
<dbReference type="SUPFAM" id="SSF53686">
    <property type="entry name" value="Tryptophan synthase beta subunit-like PLP-dependent enzymes"/>
    <property type="match status" value="1"/>
</dbReference>
<evidence type="ECO:0000256" key="14">
    <source>
        <dbReference type="PROSITE-ProRule" id="PRU00703"/>
    </source>
</evidence>
<keyword evidence="8" id="KW-0456">Lyase</keyword>
<evidence type="ECO:0000256" key="2">
    <source>
        <dbReference type="ARBA" id="ARBA00005003"/>
    </source>
</evidence>
<dbReference type="KEGG" id="bdr:105224361"/>
<evidence type="ECO:0000256" key="10">
    <source>
        <dbReference type="ARBA" id="ARBA00030337"/>
    </source>
</evidence>
<dbReference type="SUPFAM" id="SSF54631">
    <property type="entry name" value="CBS-domain pair"/>
    <property type="match status" value="1"/>
</dbReference>
<dbReference type="Gene3D" id="3.40.50.1100">
    <property type="match status" value="2"/>
</dbReference>
<keyword evidence="5" id="KW-0663">Pyridoxal phosphate</keyword>
<evidence type="ECO:0000256" key="7">
    <source>
        <dbReference type="ARBA" id="ARBA00023192"/>
    </source>
</evidence>
<dbReference type="UniPathway" id="UPA00136">
    <property type="reaction ID" value="UER00201"/>
</dbReference>
<dbReference type="Pfam" id="PF00291">
    <property type="entry name" value="PALP"/>
    <property type="match status" value="1"/>
</dbReference>
<dbReference type="FunFam" id="3.40.50.1100:FF:000003">
    <property type="entry name" value="Cystathionine beta-synthase"/>
    <property type="match status" value="1"/>
</dbReference>
<proteinExistence type="inferred from homology"/>
<dbReference type="AlphaFoldDB" id="A0A034W0V2"/>
<dbReference type="InterPro" id="IPR046342">
    <property type="entry name" value="CBS_dom_sf"/>
</dbReference>
<dbReference type="GO" id="GO:0019343">
    <property type="term" value="P:cysteine biosynthetic process via cystathionine"/>
    <property type="evidence" value="ECO:0007669"/>
    <property type="project" value="InterPro"/>
</dbReference>
<evidence type="ECO:0000313" key="16">
    <source>
        <dbReference type="EMBL" id="JAC47740.1"/>
    </source>
</evidence>
<evidence type="ECO:0000256" key="6">
    <source>
        <dbReference type="ARBA" id="ARBA00023122"/>
    </source>
</evidence>
<dbReference type="InterPro" id="IPR000644">
    <property type="entry name" value="CBS_dom"/>
</dbReference>
<evidence type="ECO:0000256" key="9">
    <source>
        <dbReference type="ARBA" id="ARBA00026192"/>
    </source>
</evidence>
<dbReference type="GeneID" id="105224361"/>
<dbReference type="InterPro" id="IPR005857">
    <property type="entry name" value="Cysta_beta_synth"/>
</dbReference>
<sequence>MPANKPYERPKDFIDPGLPSKCTWHLGTKEKTPHIKRPIAHRQKLTPDILEVIGCTPLVKLNHIPQAEGIKCEMYAKCEFLNPGGSVKDRIGYRMVQDAEEKGLLKPGCTIIEPTSGNTGIGIAMASAVKGYKCIIVMPEKMSNEKVSALRALGAKIIRTPTEAPYDSPEGLICVAQRLQKELPNAIVLDQYRNSGNPLAHYDGTAAEILWQTDNKVDMVVVCAGTCGTVTGIGRKIKEELPSCKVIAVDPYGSALARPEALNKSDVQFYEVEGIGYDFTPTVNDYNVIDSWVKVDDKQSFPIAKRLNAEEALLSGGSSGAAMCAALKVAKDLKEGQRCVVILPDGIRNYMTKFVSDNWMEARDFKPVVNEHNHWWWDTPVSALNLKAPLVLKSDVSFAKAIETLTEHNVTQVALIDADDGTLLGAVLQETLINQIVSMNRKTDEPVVKAVNQRIIRLPSNAILGKLARILELDPCVLIVDIENEKEVVKGIATKLDVLGFVANGAPQTNGTNGQ</sequence>
<gene>
    <name evidence="16" type="primary">CBS</name>
</gene>
<dbReference type="PANTHER" id="PTHR10314">
    <property type="entry name" value="CYSTATHIONINE BETA-SYNTHASE"/>
    <property type="match status" value="1"/>
</dbReference>
<comment type="catalytic activity">
    <reaction evidence="13">
        <text>L-homocysteine + L-serine = L,L-cystathionine + H2O</text>
        <dbReference type="Rhea" id="RHEA:10112"/>
        <dbReference type="ChEBI" id="CHEBI:15377"/>
        <dbReference type="ChEBI" id="CHEBI:33384"/>
        <dbReference type="ChEBI" id="CHEBI:58161"/>
        <dbReference type="ChEBI" id="CHEBI:58199"/>
        <dbReference type="EC" id="4.2.1.22"/>
    </reaction>
</comment>
<keyword evidence="6 14" id="KW-0129">CBS domain</keyword>
<dbReference type="InterPro" id="IPR001926">
    <property type="entry name" value="TrpB-like_PALP"/>
</dbReference>
<dbReference type="EC" id="4.2.1.22" evidence="4"/>
<reference evidence="16" key="1">
    <citation type="journal article" date="2014" name="BMC Genomics">
        <title>Characterizing the developmental transcriptome of the oriental fruit fly, Bactrocera dorsalis (Diptera: Tephritidae) through comparative genomic analysis with Drosophila melanogaster utilizing modENCODE datasets.</title>
        <authorList>
            <person name="Geib S.M."/>
            <person name="Calla B."/>
            <person name="Hall B."/>
            <person name="Hou S."/>
            <person name="Manoukis N.C."/>
        </authorList>
    </citation>
    <scope>NUCLEOTIDE SEQUENCE</scope>
    <source>
        <strain evidence="16">Punador</strain>
    </source>
</reference>
<evidence type="ECO:0000256" key="1">
    <source>
        <dbReference type="ARBA" id="ARBA00001933"/>
    </source>
</evidence>
<dbReference type="InterPro" id="IPR001216">
    <property type="entry name" value="P-phosphate_BS"/>
</dbReference>
<dbReference type="InterPro" id="IPR050214">
    <property type="entry name" value="Cys_Synth/Cystath_Beta-Synth"/>
</dbReference>
<dbReference type="GO" id="GO:0005737">
    <property type="term" value="C:cytoplasm"/>
    <property type="evidence" value="ECO:0007669"/>
    <property type="project" value="InterPro"/>
</dbReference>
<dbReference type="InterPro" id="IPR036052">
    <property type="entry name" value="TrpB-like_PALP_sf"/>
</dbReference>
<name>A0A034W0V2_BACDO</name>
<dbReference type="FunFam" id="3.40.50.1100:FF:000118">
    <property type="entry name" value="Related to CYS4-cystathionine beta-synthase"/>
    <property type="match status" value="1"/>
</dbReference>
<evidence type="ECO:0000256" key="13">
    <source>
        <dbReference type="ARBA" id="ARBA00047490"/>
    </source>
</evidence>
<dbReference type="CDD" id="cd01561">
    <property type="entry name" value="CBS_like"/>
    <property type="match status" value="1"/>
</dbReference>
<dbReference type="OrthoDB" id="728at2759"/>
<dbReference type="Gene3D" id="3.10.580.10">
    <property type="entry name" value="CBS-domain"/>
    <property type="match status" value="1"/>
</dbReference>
<evidence type="ECO:0000256" key="5">
    <source>
        <dbReference type="ARBA" id="ARBA00022898"/>
    </source>
</evidence>
<dbReference type="GO" id="GO:0030170">
    <property type="term" value="F:pyridoxal phosphate binding"/>
    <property type="evidence" value="ECO:0007669"/>
    <property type="project" value="UniProtKB-ARBA"/>
</dbReference>
<evidence type="ECO:0000256" key="3">
    <source>
        <dbReference type="ARBA" id="ARBA00007103"/>
    </source>
</evidence>
<accession>A0A034W0V2</accession>
<keyword evidence="7" id="KW-0028">Amino-acid biosynthesis</keyword>
<dbReference type="GO" id="GO:0006535">
    <property type="term" value="P:cysteine biosynthetic process from serine"/>
    <property type="evidence" value="ECO:0007669"/>
    <property type="project" value="InterPro"/>
</dbReference>
<protein>
    <recommendedName>
        <fullName evidence="9">Cystathionine beta-synthase</fullName>
        <ecNumber evidence="4">4.2.1.22</ecNumber>
    </recommendedName>
    <alternativeName>
        <fullName evidence="10">Beta-thionase</fullName>
    </alternativeName>
    <alternativeName>
        <fullName evidence="11">Serine sulfhydrase</fullName>
    </alternativeName>
</protein>
<comment type="similarity">
    <text evidence="3">Belongs to the cysteine synthase/cystathionine beta-synthase family.</text>
</comment>
<comment type="cofactor">
    <cofactor evidence="1">
        <name>pyridoxal 5'-phosphate</name>
        <dbReference type="ChEBI" id="CHEBI:597326"/>
    </cofactor>
</comment>